<comment type="caution">
    <text evidence="2">The sequence shown here is derived from an EMBL/GenBank/DDBJ whole genome shotgun (WGS) entry which is preliminary data.</text>
</comment>
<evidence type="ECO:0000313" key="1">
    <source>
        <dbReference type="EMBL" id="KAA5406773.1"/>
    </source>
</evidence>
<sequence length="74" mass="8692">MLHVPRCYLLGKLDRMYYGNNKTTARNIGFDDSFIYDEIALKLANRKLPPEILLHNEEIKVFEAWTQKEGKTGY</sequence>
<evidence type="ECO:0000313" key="2">
    <source>
        <dbReference type="EMBL" id="KAA5416384.1"/>
    </source>
</evidence>
<proteinExistence type="predicted"/>
<organism evidence="2 4">
    <name type="scientific">Bacteroides cellulosilyticus</name>
    <dbReference type="NCBI Taxonomy" id="246787"/>
    <lineage>
        <taxon>Bacteria</taxon>
        <taxon>Pseudomonadati</taxon>
        <taxon>Bacteroidota</taxon>
        <taxon>Bacteroidia</taxon>
        <taxon>Bacteroidales</taxon>
        <taxon>Bacteroidaceae</taxon>
        <taxon>Bacteroides</taxon>
    </lineage>
</organism>
<reference evidence="3 4" key="1">
    <citation type="journal article" date="2019" name="Nat. Med.">
        <title>A library of human gut bacterial isolates paired with longitudinal multiomics data enables mechanistic microbiome research.</title>
        <authorList>
            <person name="Poyet M."/>
            <person name="Groussin M."/>
            <person name="Gibbons S.M."/>
            <person name="Avila-Pacheco J."/>
            <person name="Jiang X."/>
            <person name="Kearney S.M."/>
            <person name="Perrotta A.R."/>
            <person name="Berdy B."/>
            <person name="Zhao S."/>
            <person name="Lieberman T.D."/>
            <person name="Swanson P.K."/>
            <person name="Smith M."/>
            <person name="Roesemann S."/>
            <person name="Alexander J.E."/>
            <person name="Rich S.A."/>
            <person name="Livny J."/>
            <person name="Vlamakis H."/>
            <person name="Clish C."/>
            <person name="Bullock K."/>
            <person name="Deik A."/>
            <person name="Scott J."/>
            <person name="Pierce K.A."/>
            <person name="Xavier R.J."/>
            <person name="Alm E.J."/>
        </authorList>
    </citation>
    <scope>NUCLEOTIDE SEQUENCE [LARGE SCALE GENOMIC DNA]</scope>
    <source>
        <strain evidence="2 4">BIOML-A6</strain>
        <strain evidence="1 3">BIOML-A7</strain>
    </source>
</reference>
<evidence type="ECO:0000313" key="3">
    <source>
        <dbReference type="Proteomes" id="UP000325055"/>
    </source>
</evidence>
<dbReference type="AlphaFoldDB" id="A0A108TAJ4"/>
<protein>
    <submittedName>
        <fullName evidence="2">Uncharacterized protein</fullName>
    </submittedName>
</protein>
<gene>
    <name evidence="2" type="ORF">F2Y81_16080</name>
    <name evidence="1" type="ORF">F2Y86_17385</name>
</gene>
<dbReference type="Proteomes" id="UP000325055">
    <property type="component" value="Unassembled WGS sequence"/>
</dbReference>
<evidence type="ECO:0000313" key="4">
    <source>
        <dbReference type="Proteomes" id="UP000448877"/>
    </source>
</evidence>
<name>A0A108TAJ4_9BACE</name>
<dbReference type="EMBL" id="VVYV01000027">
    <property type="protein sequence ID" value="KAA5416384.1"/>
    <property type="molecule type" value="Genomic_DNA"/>
</dbReference>
<accession>A0A108TAJ4</accession>
<dbReference type="Gene3D" id="3.40.140.10">
    <property type="entry name" value="Cytidine Deaminase, domain 2"/>
    <property type="match status" value="1"/>
</dbReference>
<dbReference type="EMBL" id="VVYW01000014">
    <property type="protein sequence ID" value="KAA5406773.1"/>
    <property type="molecule type" value="Genomic_DNA"/>
</dbReference>
<dbReference type="Proteomes" id="UP000448877">
    <property type="component" value="Unassembled WGS sequence"/>
</dbReference>